<feature type="transmembrane region" description="Helical" evidence="1">
    <location>
        <begin position="5"/>
        <end position="23"/>
    </location>
</feature>
<dbReference type="Proteomes" id="UP000176501">
    <property type="component" value="Unassembled WGS sequence"/>
</dbReference>
<evidence type="ECO:0000313" key="2">
    <source>
        <dbReference type="EMBL" id="OGL98452.1"/>
    </source>
</evidence>
<dbReference type="EMBL" id="MGFE01000020">
    <property type="protein sequence ID" value="OGL98452.1"/>
    <property type="molecule type" value="Genomic_DNA"/>
</dbReference>
<keyword evidence="1" id="KW-0472">Membrane</keyword>
<organism evidence="2 3">
    <name type="scientific">Candidatus Uhrbacteria bacterium RIFOXYB2_FULL_57_15</name>
    <dbReference type="NCBI Taxonomy" id="1802422"/>
    <lineage>
        <taxon>Bacteria</taxon>
        <taxon>Candidatus Uhriibacteriota</taxon>
    </lineage>
</organism>
<protein>
    <submittedName>
        <fullName evidence="2">Uncharacterized protein</fullName>
    </submittedName>
</protein>
<evidence type="ECO:0000256" key="1">
    <source>
        <dbReference type="SAM" id="Phobius"/>
    </source>
</evidence>
<accession>A0A1F7W6L5</accession>
<feature type="transmembrane region" description="Helical" evidence="1">
    <location>
        <begin position="96"/>
        <end position="118"/>
    </location>
</feature>
<evidence type="ECO:0000313" key="3">
    <source>
        <dbReference type="Proteomes" id="UP000176501"/>
    </source>
</evidence>
<reference evidence="2 3" key="1">
    <citation type="journal article" date="2016" name="Nat. Commun.">
        <title>Thousands of microbial genomes shed light on interconnected biogeochemical processes in an aquifer system.</title>
        <authorList>
            <person name="Anantharaman K."/>
            <person name="Brown C.T."/>
            <person name="Hug L.A."/>
            <person name="Sharon I."/>
            <person name="Castelle C.J."/>
            <person name="Probst A.J."/>
            <person name="Thomas B.C."/>
            <person name="Singh A."/>
            <person name="Wilkins M.J."/>
            <person name="Karaoz U."/>
            <person name="Brodie E.L."/>
            <person name="Williams K.H."/>
            <person name="Hubbard S.S."/>
            <person name="Banfield J.F."/>
        </authorList>
    </citation>
    <scope>NUCLEOTIDE SEQUENCE [LARGE SCALE GENOMIC DNA]</scope>
</reference>
<sequence length="119" mass="13365">MIMRLILTELVGGFLALPVWWYTRGLSIMSDWVRRTIREASEMFALGVWVRNLFVPMYGETEWSGKIISFGVRIAMIFVRGVAVAFWTVLALGAFAAYLVSLPLAVIGALYHGTGLLFF</sequence>
<dbReference type="AlphaFoldDB" id="A0A1F7W6L5"/>
<proteinExistence type="predicted"/>
<name>A0A1F7W6L5_9BACT</name>
<feature type="transmembrane region" description="Helical" evidence="1">
    <location>
        <begin position="71"/>
        <end position="90"/>
    </location>
</feature>
<keyword evidence="1" id="KW-0812">Transmembrane</keyword>
<keyword evidence="1" id="KW-1133">Transmembrane helix</keyword>
<comment type="caution">
    <text evidence="2">The sequence shown here is derived from an EMBL/GenBank/DDBJ whole genome shotgun (WGS) entry which is preliminary data.</text>
</comment>
<gene>
    <name evidence="2" type="ORF">A2304_02045</name>
</gene>